<name>A0AAD4V481_PRUDU</name>
<sequence>MDTWKTVDIVWVCRNPGTLNGVLPYILSWVVCTCRTFHRCTSTEDSDVRAGESSPPDGWLVPGHMGVEDSFVWFSQTILALDCFPGCMMYLSLDTNTWKQWTWILGNSGHGYLDTWKWIAR</sequence>
<reference evidence="1 2" key="1">
    <citation type="journal article" date="2022" name="G3 (Bethesda)">
        <title>Whole-genome sequence and methylome profiling of the almond [Prunus dulcis (Mill.) D.A. Webb] cultivar 'Nonpareil'.</title>
        <authorList>
            <person name="D'Amico-Willman K.M."/>
            <person name="Ouma W.Z."/>
            <person name="Meulia T."/>
            <person name="Sideli G.M."/>
            <person name="Gradziel T.M."/>
            <person name="Fresnedo-Ramirez J."/>
        </authorList>
    </citation>
    <scope>NUCLEOTIDE SEQUENCE [LARGE SCALE GENOMIC DNA]</scope>
    <source>
        <strain evidence="1">Clone GOH B32 T37-40</strain>
    </source>
</reference>
<dbReference type="Proteomes" id="UP001054821">
    <property type="component" value="Chromosome 7"/>
</dbReference>
<gene>
    <name evidence="1" type="ORF">L3X38_036928</name>
</gene>
<evidence type="ECO:0000313" key="2">
    <source>
        <dbReference type="Proteomes" id="UP001054821"/>
    </source>
</evidence>
<comment type="caution">
    <text evidence="1">The sequence shown here is derived from an EMBL/GenBank/DDBJ whole genome shotgun (WGS) entry which is preliminary data.</text>
</comment>
<evidence type="ECO:0000313" key="1">
    <source>
        <dbReference type="EMBL" id="KAI5317221.1"/>
    </source>
</evidence>
<organism evidence="1 2">
    <name type="scientific">Prunus dulcis</name>
    <name type="common">Almond</name>
    <name type="synonym">Amygdalus dulcis</name>
    <dbReference type="NCBI Taxonomy" id="3755"/>
    <lineage>
        <taxon>Eukaryota</taxon>
        <taxon>Viridiplantae</taxon>
        <taxon>Streptophyta</taxon>
        <taxon>Embryophyta</taxon>
        <taxon>Tracheophyta</taxon>
        <taxon>Spermatophyta</taxon>
        <taxon>Magnoliopsida</taxon>
        <taxon>eudicotyledons</taxon>
        <taxon>Gunneridae</taxon>
        <taxon>Pentapetalae</taxon>
        <taxon>rosids</taxon>
        <taxon>fabids</taxon>
        <taxon>Rosales</taxon>
        <taxon>Rosaceae</taxon>
        <taxon>Amygdaloideae</taxon>
        <taxon>Amygdaleae</taxon>
        <taxon>Prunus</taxon>
    </lineage>
</organism>
<dbReference type="EMBL" id="JAJFAZ020000007">
    <property type="protein sequence ID" value="KAI5317221.1"/>
    <property type="molecule type" value="Genomic_DNA"/>
</dbReference>
<proteinExistence type="predicted"/>
<protein>
    <submittedName>
        <fullName evidence="1">Uncharacterized protein</fullName>
    </submittedName>
</protein>
<dbReference type="AlphaFoldDB" id="A0AAD4V481"/>
<keyword evidence="2" id="KW-1185">Reference proteome</keyword>
<accession>A0AAD4V481</accession>